<feature type="compositionally biased region" description="Polar residues" evidence="1">
    <location>
        <begin position="34"/>
        <end position="47"/>
    </location>
</feature>
<reference evidence="2" key="2">
    <citation type="submission" date="2021-01" db="EMBL/GenBank/DDBJ databases">
        <authorList>
            <person name="Schikora-Tamarit M.A."/>
        </authorList>
    </citation>
    <scope>NUCLEOTIDE SEQUENCE</scope>
    <source>
        <strain evidence="2">CBS2887</strain>
    </source>
</reference>
<organism evidence="2 3">
    <name type="scientific">Wickerhamomyces pijperi</name>
    <name type="common">Yeast</name>
    <name type="synonym">Pichia pijperi</name>
    <dbReference type="NCBI Taxonomy" id="599730"/>
    <lineage>
        <taxon>Eukaryota</taxon>
        <taxon>Fungi</taxon>
        <taxon>Dikarya</taxon>
        <taxon>Ascomycota</taxon>
        <taxon>Saccharomycotina</taxon>
        <taxon>Saccharomycetes</taxon>
        <taxon>Phaffomycetales</taxon>
        <taxon>Wickerhamomycetaceae</taxon>
        <taxon>Wickerhamomyces</taxon>
    </lineage>
</organism>
<proteinExistence type="predicted"/>
<reference evidence="2" key="1">
    <citation type="journal article" date="2021" name="Open Biol.">
        <title>Shared evolutionary footprints suggest mitochondrial oxidative damage underlies multiple complex I losses in fungi.</title>
        <authorList>
            <person name="Schikora-Tamarit M.A."/>
            <person name="Marcet-Houben M."/>
            <person name="Nosek J."/>
            <person name="Gabaldon T."/>
        </authorList>
    </citation>
    <scope>NUCLEOTIDE SEQUENCE</scope>
    <source>
        <strain evidence="2">CBS2887</strain>
    </source>
</reference>
<dbReference type="Proteomes" id="UP000774326">
    <property type="component" value="Unassembled WGS sequence"/>
</dbReference>
<comment type="caution">
    <text evidence="2">The sequence shown here is derived from an EMBL/GenBank/DDBJ whole genome shotgun (WGS) entry which is preliminary data.</text>
</comment>
<feature type="non-terminal residue" evidence="2">
    <location>
        <position position="1"/>
    </location>
</feature>
<dbReference type="EMBL" id="JAEUBG010003846">
    <property type="protein sequence ID" value="KAH3682229.1"/>
    <property type="molecule type" value="Genomic_DNA"/>
</dbReference>
<sequence length="83" mass="9458">RNESESSRLIRERILQRLEQRRNQIMIRLRGRDTSNNSGQRGNSATQEEMDILNELGTITETDNHTDEQNSANSNSGNVNGTE</sequence>
<feature type="compositionally biased region" description="Low complexity" evidence="1">
    <location>
        <begin position="70"/>
        <end position="83"/>
    </location>
</feature>
<keyword evidence="3" id="KW-1185">Reference proteome</keyword>
<evidence type="ECO:0000313" key="2">
    <source>
        <dbReference type="EMBL" id="KAH3682229.1"/>
    </source>
</evidence>
<accession>A0A9P8Q3R7</accession>
<protein>
    <submittedName>
        <fullName evidence="2">Uncharacterized protein</fullName>
    </submittedName>
</protein>
<gene>
    <name evidence="2" type="ORF">WICPIJ_006808</name>
</gene>
<name>A0A9P8Q3R7_WICPI</name>
<feature type="region of interest" description="Disordered" evidence="1">
    <location>
        <begin position="27"/>
        <end position="83"/>
    </location>
</feature>
<evidence type="ECO:0000256" key="1">
    <source>
        <dbReference type="SAM" id="MobiDB-lite"/>
    </source>
</evidence>
<dbReference type="AlphaFoldDB" id="A0A9P8Q3R7"/>
<evidence type="ECO:0000313" key="3">
    <source>
        <dbReference type="Proteomes" id="UP000774326"/>
    </source>
</evidence>